<evidence type="ECO:0008006" key="3">
    <source>
        <dbReference type="Google" id="ProtNLM"/>
    </source>
</evidence>
<dbReference type="RefSeq" id="WP_008754094.1">
    <property type="nucleotide sequence ID" value="NZ_AJGH01000069.1"/>
</dbReference>
<dbReference type="EMBL" id="AJGH01000069">
    <property type="protein sequence ID" value="EIC95746.1"/>
    <property type="molecule type" value="Genomic_DNA"/>
</dbReference>
<gene>
    <name evidence="1" type="ORF">HMPREF9970_2261</name>
</gene>
<dbReference type="GO" id="GO:0006355">
    <property type="term" value="P:regulation of DNA-templated transcription"/>
    <property type="evidence" value="ECO:0007669"/>
    <property type="project" value="InterPro"/>
</dbReference>
<dbReference type="eggNOG" id="ENOG5033G49">
    <property type="taxonomic scope" value="Bacteria"/>
</dbReference>
<accession>I0R7T8</accession>
<name>I0R7T8_9FIRM</name>
<proteinExistence type="predicted"/>
<dbReference type="Proteomes" id="UP000005039">
    <property type="component" value="Unassembled WGS sequence"/>
</dbReference>
<organism evidence="1 2">
    <name type="scientific">Lachnoanaerobaculum saburreum F0468</name>
    <dbReference type="NCBI Taxonomy" id="1095750"/>
    <lineage>
        <taxon>Bacteria</taxon>
        <taxon>Bacillati</taxon>
        <taxon>Bacillota</taxon>
        <taxon>Clostridia</taxon>
        <taxon>Lachnospirales</taxon>
        <taxon>Lachnospiraceae</taxon>
        <taxon>Lachnoanaerobaculum</taxon>
    </lineage>
</organism>
<dbReference type="SUPFAM" id="SSF47598">
    <property type="entry name" value="Ribbon-helix-helix"/>
    <property type="match status" value="1"/>
</dbReference>
<dbReference type="InterPro" id="IPR010985">
    <property type="entry name" value="Ribbon_hlx_hlx"/>
</dbReference>
<dbReference type="OrthoDB" id="3192583at2"/>
<evidence type="ECO:0000313" key="1">
    <source>
        <dbReference type="EMBL" id="EIC95746.1"/>
    </source>
</evidence>
<reference evidence="1 2" key="1">
    <citation type="submission" date="2012-03" db="EMBL/GenBank/DDBJ databases">
        <authorList>
            <person name="Durkin A.S."/>
            <person name="McCorrison J."/>
            <person name="Torralba M."/>
            <person name="Gillis M."/>
            <person name="Methe B."/>
            <person name="Sutton G."/>
            <person name="Nelson K.E."/>
        </authorList>
    </citation>
    <scope>NUCLEOTIDE SEQUENCE [LARGE SCALE GENOMIC DNA]</scope>
    <source>
        <strain evidence="1 2">F0468</strain>
    </source>
</reference>
<protein>
    <recommendedName>
        <fullName evidence="3">Ribbon-helix-helix protein, CopG family</fullName>
    </recommendedName>
</protein>
<dbReference type="AlphaFoldDB" id="I0R7T8"/>
<keyword evidence="2" id="KW-1185">Reference proteome</keyword>
<evidence type="ECO:0000313" key="2">
    <source>
        <dbReference type="Proteomes" id="UP000005039"/>
    </source>
</evidence>
<comment type="caution">
    <text evidence="1">The sequence shown here is derived from an EMBL/GenBank/DDBJ whole genome shotgun (WGS) entry which is preliminary data.</text>
</comment>
<dbReference type="PATRIC" id="fig|1095750.3.peg.1479"/>
<sequence length="143" mass="15901">MMKIIKGKKYDTETALKVAEWDNGLGRSDHHAIYETLYKKRTGEFFLFGEGGGLTGYSEAVGNAFTWGEKIIPLTLDTAKEWVEAHLDGKKYEDIFGNVSDDSSRKVISLSLSSTNIDKLKTVALEKGISMSAVIDKLIEDMM</sequence>